<protein>
    <submittedName>
        <fullName evidence="2">Uncharacterized protein</fullName>
    </submittedName>
</protein>
<reference evidence="2 3" key="1">
    <citation type="submission" date="2015-07" db="EMBL/GenBank/DDBJ databases">
        <title>High-quality genome of monoxenous trypanosomatid Leptomonas pyrrhocoris.</title>
        <authorList>
            <person name="Flegontov P."/>
            <person name="Butenko A."/>
            <person name="Firsov S."/>
            <person name="Vlcek C."/>
            <person name="Logacheva M.D."/>
            <person name="Field M."/>
            <person name="Filatov D."/>
            <person name="Flegontova O."/>
            <person name="Gerasimov E."/>
            <person name="Jackson A.P."/>
            <person name="Kelly S."/>
            <person name="Opperdoes F."/>
            <person name="O'Reilly A."/>
            <person name="Votypka J."/>
            <person name="Yurchenko V."/>
            <person name="Lukes J."/>
        </authorList>
    </citation>
    <scope>NUCLEOTIDE SEQUENCE [LARGE SCALE GENOMIC DNA]</scope>
    <source>
        <strain evidence="2">H10</strain>
    </source>
</reference>
<accession>A0A0M9G9U0</accession>
<dbReference type="OrthoDB" id="266385at2759"/>
<dbReference type="Proteomes" id="UP000037923">
    <property type="component" value="Unassembled WGS sequence"/>
</dbReference>
<proteinExistence type="predicted"/>
<dbReference type="VEuPathDB" id="TriTrypDB:LpyrH10_01_0320"/>
<evidence type="ECO:0000256" key="1">
    <source>
        <dbReference type="SAM" id="MobiDB-lite"/>
    </source>
</evidence>
<sequence>MAAPQPFLRELLALKKQEATSLFGPWDVEDEGRIAVKQVRPLLLSVFPEAANTAPYLTLGRVRAAYEGVTHRPWHASTGVVTASASSYHAHRLGGPMYAGPTLEEVLRMIDSLAASPEERLSTVPSPVQESARPSTPPLPTHRRPLPFSAPFTQVHPADQEVVDAGRKAGSAAAEATSTESYLRLLRGSIEHIYHAFCAACKQAGEPAPTALPTDAAHLQRLAWNIQARPLQLGENRALHRLLAAATNSGDDKQQGSGGVRASRISPDDFVLLLCAL</sequence>
<dbReference type="EMBL" id="LGTL01000001">
    <property type="protein sequence ID" value="KPA85629.1"/>
    <property type="molecule type" value="Genomic_DNA"/>
</dbReference>
<evidence type="ECO:0000313" key="3">
    <source>
        <dbReference type="Proteomes" id="UP000037923"/>
    </source>
</evidence>
<comment type="caution">
    <text evidence="2">The sequence shown here is derived from an EMBL/GenBank/DDBJ whole genome shotgun (WGS) entry which is preliminary data.</text>
</comment>
<gene>
    <name evidence="2" type="ORF">ABB37_00032</name>
</gene>
<name>A0A0M9G9U0_LEPPY</name>
<organism evidence="2 3">
    <name type="scientific">Leptomonas pyrrhocoris</name>
    <name type="common">Firebug parasite</name>
    <dbReference type="NCBI Taxonomy" id="157538"/>
    <lineage>
        <taxon>Eukaryota</taxon>
        <taxon>Discoba</taxon>
        <taxon>Euglenozoa</taxon>
        <taxon>Kinetoplastea</taxon>
        <taxon>Metakinetoplastina</taxon>
        <taxon>Trypanosomatida</taxon>
        <taxon>Trypanosomatidae</taxon>
        <taxon>Leishmaniinae</taxon>
        <taxon>Leptomonas</taxon>
    </lineage>
</organism>
<keyword evidence="3" id="KW-1185">Reference proteome</keyword>
<dbReference type="AlphaFoldDB" id="A0A0M9G9U0"/>
<dbReference type="GeneID" id="26900330"/>
<feature type="region of interest" description="Disordered" evidence="1">
    <location>
        <begin position="118"/>
        <end position="141"/>
    </location>
</feature>
<dbReference type="OMA" id="AWNVHAQ"/>
<dbReference type="RefSeq" id="XP_015664068.1">
    <property type="nucleotide sequence ID" value="XM_015796060.1"/>
</dbReference>
<evidence type="ECO:0000313" key="2">
    <source>
        <dbReference type="EMBL" id="KPA85629.1"/>
    </source>
</evidence>